<protein>
    <submittedName>
        <fullName evidence="1">Uncharacterized protein</fullName>
    </submittedName>
</protein>
<organism evidence="1 2">
    <name type="scientific">Gemmata algarum</name>
    <dbReference type="NCBI Taxonomy" id="2975278"/>
    <lineage>
        <taxon>Bacteria</taxon>
        <taxon>Pseudomonadati</taxon>
        <taxon>Planctomycetota</taxon>
        <taxon>Planctomycetia</taxon>
        <taxon>Gemmatales</taxon>
        <taxon>Gemmataceae</taxon>
        <taxon>Gemmata</taxon>
    </lineage>
</organism>
<reference evidence="2" key="1">
    <citation type="journal article" date="2023" name="Mar. Drugs">
        <title>Gemmata algarum, a Novel Planctomycete Isolated from an Algal Mat, Displays Antimicrobial Activity.</title>
        <authorList>
            <person name="Kumar G."/>
            <person name="Kallscheuer N."/>
            <person name="Kashif M."/>
            <person name="Ahamad S."/>
            <person name="Jagadeeshwari U."/>
            <person name="Pannikurungottu S."/>
            <person name="Haufschild T."/>
            <person name="Kabuu M."/>
            <person name="Sasikala C."/>
            <person name="Jogler C."/>
            <person name="Ramana C."/>
        </authorList>
    </citation>
    <scope>NUCLEOTIDE SEQUENCE [LARGE SCALE GENOMIC DNA]</scope>
    <source>
        <strain evidence="2">JC673</strain>
    </source>
</reference>
<gene>
    <name evidence="1" type="ORF">R5W23_001105</name>
</gene>
<keyword evidence="2" id="KW-1185">Reference proteome</keyword>
<name>A0ABU5F234_9BACT</name>
<sequence>MHLPLKEIAAYIRRAPTAELLDRVTIYRDGMEPAALDLMEGELDRRRITREQIAEYDAALRAAVIRRTDGSARRCERCERPAVYQHRGWHKLCWFVPVFRRSFYLCEEHRPDQRDIDPETLQES</sequence>
<dbReference type="EMBL" id="JAXBLV010000155">
    <property type="protein sequence ID" value="MDY3559919.1"/>
    <property type="molecule type" value="Genomic_DNA"/>
</dbReference>
<comment type="caution">
    <text evidence="1">The sequence shown here is derived from an EMBL/GenBank/DDBJ whole genome shotgun (WGS) entry which is preliminary data.</text>
</comment>
<accession>A0ABU5F234</accession>
<evidence type="ECO:0000313" key="2">
    <source>
        <dbReference type="Proteomes" id="UP001272242"/>
    </source>
</evidence>
<dbReference type="Proteomes" id="UP001272242">
    <property type="component" value="Unassembled WGS sequence"/>
</dbReference>
<proteinExistence type="predicted"/>
<evidence type="ECO:0000313" key="1">
    <source>
        <dbReference type="EMBL" id="MDY3559919.1"/>
    </source>
</evidence>
<dbReference type="RefSeq" id="WP_320686596.1">
    <property type="nucleotide sequence ID" value="NZ_JAXBLV010000155.1"/>
</dbReference>